<accession>A0A2M4D7Z9</accession>
<protein>
    <submittedName>
        <fullName evidence="2">Putative secreted protein</fullName>
    </submittedName>
</protein>
<feature type="signal peptide" evidence="1">
    <location>
        <begin position="1"/>
        <end position="17"/>
    </location>
</feature>
<feature type="chain" id="PRO_5014869700" evidence="1">
    <location>
        <begin position="18"/>
        <end position="140"/>
    </location>
</feature>
<keyword evidence="1" id="KW-0732">Signal</keyword>
<reference evidence="2" key="1">
    <citation type="submission" date="2018-01" db="EMBL/GenBank/DDBJ databases">
        <title>An insight into the sialome of Amazonian anophelines.</title>
        <authorList>
            <person name="Ribeiro J.M."/>
            <person name="Scarpassa V."/>
            <person name="Calvo E."/>
        </authorList>
    </citation>
    <scope>NUCLEOTIDE SEQUENCE</scope>
</reference>
<name>A0A2M4D7Z9_ANODA</name>
<sequence>MLLLVLLLLLLCCPTRNHHRVIQNGRFGFIGNVRLRRISPRSGIRLYRCPRFNRHIDSFVHVDRTDIVIRTIVDALRFLQVAHLADTVHPSSHIVLGFGGEIVGTGRCLHVEHVGVLFLLPIEPQPGIDLLALIEIDRTL</sequence>
<proteinExistence type="predicted"/>
<evidence type="ECO:0000256" key="1">
    <source>
        <dbReference type="SAM" id="SignalP"/>
    </source>
</evidence>
<evidence type="ECO:0000313" key="2">
    <source>
        <dbReference type="EMBL" id="MBW73702.1"/>
    </source>
</evidence>
<organism evidence="2">
    <name type="scientific">Anopheles darlingi</name>
    <name type="common">Mosquito</name>
    <dbReference type="NCBI Taxonomy" id="43151"/>
    <lineage>
        <taxon>Eukaryota</taxon>
        <taxon>Metazoa</taxon>
        <taxon>Ecdysozoa</taxon>
        <taxon>Arthropoda</taxon>
        <taxon>Hexapoda</taxon>
        <taxon>Insecta</taxon>
        <taxon>Pterygota</taxon>
        <taxon>Neoptera</taxon>
        <taxon>Endopterygota</taxon>
        <taxon>Diptera</taxon>
        <taxon>Nematocera</taxon>
        <taxon>Culicoidea</taxon>
        <taxon>Culicidae</taxon>
        <taxon>Anophelinae</taxon>
        <taxon>Anopheles</taxon>
    </lineage>
</organism>
<dbReference type="AlphaFoldDB" id="A0A2M4D7Z9"/>
<dbReference type="EMBL" id="GGFL01009524">
    <property type="protein sequence ID" value="MBW73702.1"/>
    <property type="molecule type" value="Transcribed_RNA"/>
</dbReference>